<gene>
    <name evidence="1" type="ORF">J2X09_000065</name>
</gene>
<name>A0ABU1V4G3_9BURK</name>
<organism evidence="1 2">
    <name type="scientific">Hydrogenophaga laconesensis</name>
    <dbReference type="NCBI Taxonomy" id="1805971"/>
    <lineage>
        <taxon>Bacteria</taxon>
        <taxon>Pseudomonadati</taxon>
        <taxon>Pseudomonadota</taxon>
        <taxon>Betaproteobacteria</taxon>
        <taxon>Burkholderiales</taxon>
        <taxon>Comamonadaceae</taxon>
        <taxon>Hydrogenophaga</taxon>
    </lineage>
</organism>
<accession>A0ABU1V4G3</accession>
<sequence length="304" mass="31994">MTQTSRPAPALKPLRGVRVLSLALNLPGPAAFMRLKAMGATCVKAEPPAPRAAPQGTPGDPMGQYNASAYAVMHDGIKVVAVDLKTDQGQTRLHKELARTDVLLTSFRPSALEKLQLGWKRLHKLHPGLSVVAIVGAPGARAEEPGHDLTYLADAGLVTGLDLPATLFADMGGALMASEAVLQAVLAHKTTGRTSFQEVALSEAAAWLALPRQWGLTQPSGAVGGAHAGYRVYPCKDGRVAVAALEPHFAAALCAAAGITITDAHLSLFKRETHVAIAAFLQGKTRRQLDQLAIDKDIPLHTMA</sequence>
<dbReference type="Pfam" id="PF02515">
    <property type="entry name" value="CoA_transf_3"/>
    <property type="match status" value="1"/>
</dbReference>
<evidence type="ECO:0000313" key="1">
    <source>
        <dbReference type="EMBL" id="MDR7092342.1"/>
    </source>
</evidence>
<dbReference type="Gene3D" id="3.30.1540.10">
    <property type="entry name" value="formyl-coa transferase, domain 3"/>
    <property type="match status" value="1"/>
</dbReference>
<dbReference type="InterPro" id="IPR003673">
    <property type="entry name" value="CoA-Trfase_fam_III"/>
</dbReference>
<evidence type="ECO:0000313" key="2">
    <source>
        <dbReference type="Proteomes" id="UP001265550"/>
    </source>
</evidence>
<dbReference type="SUPFAM" id="SSF89796">
    <property type="entry name" value="CoA-transferase family III (CaiB/BaiF)"/>
    <property type="match status" value="1"/>
</dbReference>
<keyword evidence="2" id="KW-1185">Reference proteome</keyword>
<reference evidence="1 2" key="1">
    <citation type="submission" date="2023-07" db="EMBL/GenBank/DDBJ databases">
        <title>Sorghum-associated microbial communities from plants grown in Nebraska, USA.</title>
        <authorList>
            <person name="Schachtman D."/>
        </authorList>
    </citation>
    <scope>NUCLEOTIDE SEQUENCE [LARGE SCALE GENOMIC DNA]</scope>
    <source>
        <strain evidence="1 2">BE240</strain>
    </source>
</reference>
<protein>
    <submittedName>
        <fullName evidence="1">Crotonobetainyl-CoA:carnitine CoA-transferase CaiB-like acyl-CoA transferase</fullName>
    </submittedName>
</protein>
<dbReference type="InterPro" id="IPR023606">
    <property type="entry name" value="CoA-Trfase_III_dom_1_sf"/>
</dbReference>
<dbReference type="PANTHER" id="PTHR48228:SF5">
    <property type="entry name" value="ALPHA-METHYLACYL-COA RACEMASE"/>
    <property type="match status" value="1"/>
</dbReference>
<proteinExistence type="predicted"/>
<comment type="caution">
    <text evidence="1">The sequence shown here is derived from an EMBL/GenBank/DDBJ whole genome shotgun (WGS) entry which is preliminary data.</text>
</comment>
<dbReference type="InterPro" id="IPR044855">
    <property type="entry name" value="CoA-Trfase_III_dom3_sf"/>
</dbReference>
<dbReference type="RefSeq" id="WP_204731365.1">
    <property type="nucleotide sequence ID" value="NZ_JAVDWE010000001.1"/>
</dbReference>
<dbReference type="EMBL" id="JAVDWE010000001">
    <property type="protein sequence ID" value="MDR7092342.1"/>
    <property type="molecule type" value="Genomic_DNA"/>
</dbReference>
<dbReference type="Gene3D" id="3.40.50.10540">
    <property type="entry name" value="Crotonobetainyl-coa:carnitine coa-transferase, domain 1"/>
    <property type="match status" value="1"/>
</dbReference>
<dbReference type="Proteomes" id="UP001265550">
    <property type="component" value="Unassembled WGS sequence"/>
</dbReference>
<dbReference type="InterPro" id="IPR050509">
    <property type="entry name" value="CoA-transferase_III"/>
</dbReference>
<dbReference type="PANTHER" id="PTHR48228">
    <property type="entry name" value="SUCCINYL-COA--D-CITRAMALATE COA-TRANSFERASE"/>
    <property type="match status" value="1"/>
</dbReference>